<feature type="repeat" description="TPR" evidence="8">
    <location>
        <begin position="520"/>
        <end position="553"/>
    </location>
</feature>
<comment type="similarity">
    <text evidence="3">Belongs to the peroxisomal targeting signal receptor family.</text>
</comment>
<dbReference type="SMART" id="SM00028">
    <property type="entry name" value="TPR"/>
    <property type="match status" value="5"/>
</dbReference>
<reference evidence="11 12" key="1">
    <citation type="submission" date="2024-06" db="EMBL/GenBank/DDBJ databases">
        <authorList>
            <person name="Kraege A."/>
            <person name="Thomma B."/>
        </authorList>
    </citation>
    <scope>NUCLEOTIDE SEQUENCE [LARGE SCALE GENOMIC DNA]</scope>
</reference>
<evidence type="ECO:0000313" key="12">
    <source>
        <dbReference type="Proteomes" id="UP001497392"/>
    </source>
</evidence>
<dbReference type="EMBL" id="CAXHTA020000020">
    <property type="protein sequence ID" value="CAL5229175.1"/>
    <property type="molecule type" value="Genomic_DNA"/>
</dbReference>
<dbReference type="Gene3D" id="1.25.40.10">
    <property type="entry name" value="Tetratricopeptide repeat domain"/>
    <property type="match status" value="1"/>
</dbReference>
<sequence length="760" mass="81976">MSLRELATASDVCTPADDGAGPSNALSSFTNTLLGRSSKAQERLRELPGVNGVPTPAPWAQAGPSSVEAAARAAAEGELMGIPGVSHGAPGDVEEFLAQSRAGHPGPVPREFADFERIYQGAQPGRPMGAGLPAGPMAGLPGLAPSLHAFLASAKIQGAFQPPPAPPLQLTQLDQCRIRDRSTIMARHLFADRGDAYADEQVGHLLHSLRIDPQQLPGQPDLAAFDAIYKAGALHHAHPSAAAEHAANARHLAQLQGPANGWVDDFSQLQLGGQPHEQWAQDFAAQQQNGRTRSWNQIWDESNGQTNEWATEFDQSQSATAAAQAGGRVENSAKALEQTKALADTLAADKDGKFANSKFLQFVSKMSRGEIILEGNEAKEIPAESAAWAQEFEEAAEHSRAQGYEDIWKHYGELQEDATGWADEFGGISQAAEQWADQFAEQIVPNEEVRSWLDDWESEATQAREAMAAAAADDYKFAENNPFLNDMNSLAKGKSLFQSGLLSEAVLALEAEVQRQPQNVEAWRLLGTVHAENDDDQQAIAALNKAMATDPNNAEVLLSLGVSYTNELDQGRALNFLTAWLSRQPAFTRLLQDAGPPQDSSQRLTHALATFERAAAQEAGNADVQVALGVLRSLARQYSAAGDAFRAALAIRPRDYSLWNKLGATLANSSSSQEAIAAYQKALDLKPNYMRAWTNMGIAQANVGNYETSARFYIRALSMNPKASSTWGYLRTSLACSGRMDLMELVHESNLDALQKELPL</sequence>
<evidence type="ECO:0000256" key="3">
    <source>
        <dbReference type="ARBA" id="ARBA00005348"/>
    </source>
</evidence>
<evidence type="ECO:0000256" key="4">
    <source>
        <dbReference type="ARBA" id="ARBA00022490"/>
    </source>
</evidence>
<keyword evidence="7" id="KW-0576">Peroxisome</keyword>
<keyword evidence="12" id="KW-1185">Reference proteome</keyword>
<evidence type="ECO:0000256" key="7">
    <source>
        <dbReference type="ARBA" id="ARBA00023140"/>
    </source>
</evidence>
<dbReference type="Pfam" id="PF23914">
    <property type="entry name" value="TPR_CcmH_CycH"/>
    <property type="match status" value="1"/>
</dbReference>
<comment type="caution">
    <text evidence="11">The sequence shown here is derived from an EMBL/GenBank/DDBJ whole genome shotgun (WGS) entry which is preliminary data.</text>
</comment>
<evidence type="ECO:0000256" key="9">
    <source>
        <dbReference type="SAM" id="MobiDB-lite"/>
    </source>
</evidence>
<keyword evidence="5" id="KW-0677">Repeat</keyword>
<dbReference type="InterPro" id="IPR011990">
    <property type="entry name" value="TPR-like_helical_dom_sf"/>
</dbReference>
<feature type="region of interest" description="Disordered" evidence="9">
    <location>
        <begin position="1"/>
        <end position="25"/>
    </location>
</feature>
<evidence type="ECO:0000256" key="1">
    <source>
        <dbReference type="ARBA" id="ARBA00004275"/>
    </source>
</evidence>
<evidence type="ECO:0000256" key="2">
    <source>
        <dbReference type="ARBA" id="ARBA00004496"/>
    </source>
</evidence>
<protein>
    <submittedName>
        <fullName evidence="11">G12450 protein</fullName>
    </submittedName>
</protein>
<proteinExistence type="inferred from homology"/>
<evidence type="ECO:0000256" key="8">
    <source>
        <dbReference type="PROSITE-ProRule" id="PRU00339"/>
    </source>
</evidence>
<dbReference type="Proteomes" id="UP001497392">
    <property type="component" value="Unassembled WGS sequence"/>
</dbReference>
<name>A0ABP1GAD2_9CHLO</name>
<dbReference type="PROSITE" id="PS50005">
    <property type="entry name" value="TPR"/>
    <property type="match status" value="4"/>
</dbReference>
<feature type="domain" description="Cytochrome c-type biogenesis protein H TPR" evidence="10">
    <location>
        <begin position="503"/>
        <end position="614"/>
    </location>
</feature>
<organism evidence="11 12">
    <name type="scientific">Coccomyxa viridis</name>
    <dbReference type="NCBI Taxonomy" id="1274662"/>
    <lineage>
        <taxon>Eukaryota</taxon>
        <taxon>Viridiplantae</taxon>
        <taxon>Chlorophyta</taxon>
        <taxon>core chlorophytes</taxon>
        <taxon>Trebouxiophyceae</taxon>
        <taxon>Trebouxiophyceae incertae sedis</taxon>
        <taxon>Coccomyxaceae</taxon>
        <taxon>Coccomyxa</taxon>
    </lineage>
</organism>
<feature type="repeat" description="TPR" evidence="8">
    <location>
        <begin position="622"/>
        <end position="655"/>
    </location>
</feature>
<evidence type="ECO:0000259" key="10">
    <source>
        <dbReference type="Pfam" id="PF23914"/>
    </source>
</evidence>
<dbReference type="PANTHER" id="PTHR10130:SF0">
    <property type="entry name" value="GH08708P"/>
    <property type="match status" value="1"/>
</dbReference>
<dbReference type="SUPFAM" id="SSF48452">
    <property type="entry name" value="TPR-like"/>
    <property type="match status" value="1"/>
</dbReference>
<dbReference type="PANTHER" id="PTHR10130">
    <property type="entry name" value="PEROXISOMAL TARGETING SIGNAL 1 RECEPTOR PEX5"/>
    <property type="match status" value="1"/>
</dbReference>
<evidence type="ECO:0000256" key="5">
    <source>
        <dbReference type="ARBA" id="ARBA00022737"/>
    </source>
</evidence>
<gene>
    <name evidence="11" type="primary">g12450</name>
    <name evidence="11" type="ORF">VP750_LOCUS11081</name>
</gene>
<evidence type="ECO:0000256" key="6">
    <source>
        <dbReference type="ARBA" id="ARBA00022803"/>
    </source>
</evidence>
<accession>A0ABP1GAD2</accession>
<dbReference type="Pfam" id="PF13414">
    <property type="entry name" value="TPR_11"/>
    <property type="match status" value="1"/>
</dbReference>
<feature type="repeat" description="TPR" evidence="8">
    <location>
        <begin position="690"/>
        <end position="723"/>
    </location>
</feature>
<keyword evidence="4" id="KW-0963">Cytoplasm</keyword>
<dbReference type="InterPro" id="IPR024111">
    <property type="entry name" value="PEX5/PEX5L"/>
</dbReference>
<keyword evidence="6 8" id="KW-0802">TPR repeat</keyword>
<comment type="subcellular location">
    <subcellularLocation>
        <location evidence="2">Cytoplasm</location>
    </subcellularLocation>
    <subcellularLocation>
        <location evidence="1">Peroxisome</location>
    </subcellularLocation>
</comment>
<evidence type="ECO:0000313" key="11">
    <source>
        <dbReference type="EMBL" id="CAL5229175.1"/>
    </source>
</evidence>
<feature type="repeat" description="TPR" evidence="8">
    <location>
        <begin position="656"/>
        <end position="689"/>
    </location>
</feature>
<dbReference type="InterPro" id="IPR056413">
    <property type="entry name" value="TPR_CcmH_CycH"/>
</dbReference>
<dbReference type="InterPro" id="IPR019734">
    <property type="entry name" value="TPR_rpt"/>
</dbReference>